<dbReference type="SMART" id="SM00493">
    <property type="entry name" value="TOPRIM"/>
    <property type="match status" value="1"/>
</dbReference>
<dbReference type="NCBIfam" id="TIGR01056">
    <property type="entry name" value="topB"/>
    <property type="match status" value="1"/>
</dbReference>
<evidence type="ECO:0000259" key="14">
    <source>
        <dbReference type="PROSITE" id="PS52039"/>
    </source>
</evidence>
<evidence type="ECO:0000256" key="7">
    <source>
        <dbReference type="ARBA" id="ARBA00023235"/>
    </source>
</evidence>
<dbReference type="InterPro" id="IPR003601">
    <property type="entry name" value="Topo_IA_2"/>
</dbReference>
<protein>
    <recommendedName>
        <fullName evidence="3">DNA topoisomerase</fullName>
        <ecNumber evidence="3">5.6.2.1</ecNumber>
    </recommendedName>
    <alternativeName>
        <fullName evidence="11">Omega-protein</fullName>
    </alternativeName>
    <alternativeName>
        <fullName evidence="10">Relaxing enzyme</fullName>
    </alternativeName>
    <alternativeName>
        <fullName evidence="8">Swivelase</fullName>
    </alternativeName>
    <alternativeName>
        <fullName evidence="9">Untwisting enzyme</fullName>
    </alternativeName>
</protein>
<dbReference type="SUPFAM" id="SSF56712">
    <property type="entry name" value="Prokaryotic type I DNA topoisomerase"/>
    <property type="match status" value="1"/>
</dbReference>
<evidence type="ECO:0000256" key="2">
    <source>
        <dbReference type="ARBA" id="ARBA00009446"/>
    </source>
</evidence>
<evidence type="ECO:0000259" key="13">
    <source>
        <dbReference type="PROSITE" id="PS50880"/>
    </source>
</evidence>
<dbReference type="Proteomes" id="UP000245880">
    <property type="component" value="Unassembled WGS sequence"/>
</dbReference>
<dbReference type="PRINTS" id="PR00417">
    <property type="entry name" value="PRTPISMRASEI"/>
</dbReference>
<dbReference type="InterPro" id="IPR034144">
    <property type="entry name" value="TOPRIM_TopoIII"/>
</dbReference>
<dbReference type="EC" id="5.6.2.1" evidence="3"/>
<feature type="domain" description="Toprim" evidence="13">
    <location>
        <begin position="16"/>
        <end position="149"/>
    </location>
</feature>
<reference evidence="15 16" key="1">
    <citation type="submission" date="2018-03" db="EMBL/GenBank/DDBJ databases">
        <title>Genomic Encyclopedia of Archaeal and Bacterial Type Strains, Phase II (KMG-II): from individual species to whole genera.</title>
        <authorList>
            <person name="Goeker M."/>
        </authorList>
    </citation>
    <scope>NUCLEOTIDE SEQUENCE [LARGE SCALE GENOMIC DNA]</scope>
    <source>
        <strain evidence="15 16">DSM 100346</strain>
    </source>
</reference>
<dbReference type="NCBIfam" id="NF005829">
    <property type="entry name" value="PRK07726.1"/>
    <property type="match status" value="1"/>
</dbReference>
<dbReference type="InterPro" id="IPR025589">
    <property type="entry name" value="Toprim_C_rpt"/>
</dbReference>
<evidence type="ECO:0000256" key="11">
    <source>
        <dbReference type="ARBA" id="ARBA00032877"/>
    </source>
</evidence>
<dbReference type="InterPro" id="IPR006171">
    <property type="entry name" value="TOPRIM_dom"/>
</dbReference>
<evidence type="ECO:0000313" key="16">
    <source>
        <dbReference type="Proteomes" id="UP000245880"/>
    </source>
</evidence>
<dbReference type="GO" id="GO:0006281">
    <property type="term" value="P:DNA repair"/>
    <property type="evidence" value="ECO:0007669"/>
    <property type="project" value="TreeGrafter"/>
</dbReference>
<dbReference type="InterPro" id="IPR013825">
    <property type="entry name" value="Topo_IA_cen_sub2"/>
</dbReference>
<evidence type="ECO:0000256" key="9">
    <source>
        <dbReference type="ARBA" id="ARBA00031985"/>
    </source>
</evidence>
<dbReference type="GO" id="GO:0046872">
    <property type="term" value="F:metal ion binding"/>
    <property type="evidence" value="ECO:0007669"/>
    <property type="project" value="UniProtKB-KW"/>
</dbReference>
<dbReference type="CDD" id="cd03362">
    <property type="entry name" value="TOPRIM_TopoIA_TopoIII"/>
    <property type="match status" value="1"/>
</dbReference>
<dbReference type="Gene3D" id="2.70.20.10">
    <property type="entry name" value="Topoisomerase I, domain 3"/>
    <property type="match status" value="1"/>
</dbReference>
<dbReference type="Gene3D" id="1.10.290.10">
    <property type="entry name" value="Topoisomerase I, domain 4"/>
    <property type="match status" value="1"/>
</dbReference>
<dbReference type="EMBL" id="QGDT01000003">
    <property type="protein sequence ID" value="PWJ58806.1"/>
    <property type="molecule type" value="Genomic_DNA"/>
</dbReference>
<dbReference type="Pfam" id="PF13342">
    <property type="entry name" value="Toprim_Crpt"/>
    <property type="match status" value="1"/>
</dbReference>
<comment type="similarity">
    <text evidence="2">Belongs to the type IA topoisomerase family.</text>
</comment>
<dbReference type="SMART" id="SM00437">
    <property type="entry name" value="TOP1Ac"/>
    <property type="match status" value="1"/>
</dbReference>
<proteinExistence type="inferred from homology"/>
<dbReference type="PROSITE" id="PS52039">
    <property type="entry name" value="TOPO_IA_2"/>
    <property type="match status" value="1"/>
</dbReference>
<evidence type="ECO:0000256" key="10">
    <source>
        <dbReference type="ARBA" id="ARBA00032235"/>
    </source>
</evidence>
<dbReference type="Pfam" id="PF01751">
    <property type="entry name" value="Toprim"/>
    <property type="match status" value="1"/>
</dbReference>
<dbReference type="InterPro" id="IPR013826">
    <property type="entry name" value="Topo_IA_cen_sub3"/>
</dbReference>
<dbReference type="InterPro" id="IPR005738">
    <property type="entry name" value="TopoIII"/>
</dbReference>
<keyword evidence="16" id="KW-1185">Reference proteome</keyword>
<evidence type="ECO:0000256" key="6">
    <source>
        <dbReference type="ARBA" id="ARBA00023125"/>
    </source>
</evidence>
<evidence type="ECO:0000256" key="8">
    <source>
        <dbReference type="ARBA" id="ARBA00030003"/>
    </source>
</evidence>
<organism evidence="15 16">
    <name type="scientific">Dyadobacter jejuensis</name>
    <dbReference type="NCBI Taxonomy" id="1082580"/>
    <lineage>
        <taxon>Bacteria</taxon>
        <taxon>Pseudomonadati</taxon>
        <taxon>Bacteroidota</taxon>
        <taxon>Cytophagia</taxon>
        <taxon>Cytophagales</taxon>
        <taxon>Spirosomataceae</taxon>
        <taxon>Dyadobacter</taxon>
    </lineage>
</organism>
<dbReference type="AlphaFoldDB" id="A0A316AMK9"/>
<dbReference type="GO" id="GO:0003677">
    <property type="term" value="F:DNA binding"/>
    <property type="evidence" value="ECO:0007669"/>
    <property type="project" value="UniProtKB-KW"/>
</dbReference>
<dbReference type="InterPro" id="IPR013824">
    <property type="entry name" value="Topo_IA_cen_sub1"/>
</dbReference>
<dbReference type="GO" id="GO:0043597">
    <property type="term" value="C:cytoplasmic replication fork"/>
    <property type="evidence" value="ECO:0007669"/>
    <property type="project" value="TreeGrafter"/>
</dbReference>
<feature type="region of interest" description="Disordered" evidence="12">
    <location>
        <begin position="462"/>
        <end position="483"/>
    </location>
</feature>
<comment type="catalytic activity">
    <reaction evidence="1">
        <text>ATP-independent breakage of single-stranded DNA, followed by passage and rejoining.</text>
        <dbReference type="EC" id="5.6.2.1"/>
    </reaction>
</comment>
<dbReference type="PANTHER" id="PTHR11390">
    <property type="entry name" value="PROKARYOTIC DNA TOPOISOMERASE"/>
    <property type="match status" value="1"/>
</dbReference>
<dbReference type="GO" id="GO:0006310">
    <property type="term" value="P:DNA recombination"/>
    <property type="evidence" value="ECO:0007669"/>
    <property type="project" value="TreeGrafter"/>
</dbReference>
<dbReference type="CDD" id="cd00186">
    <property type="entry name" value="TOP1Ac"/>
    <property type="match status" value="1"/>
</dbReference>
<dbReference type="InterPro" id="IPR013497">
    <property type="entry name" value="Topo_IA_cen"/>
</dbReference>
<evidence type="ECO:0000256" key="12">
    <source>
        <dbReference type="SAM" id="MobiDB-lite"/>
    </source>
</evidence>
<name>A0A316AMK9_9BACT</name>
<dbReference type="Gene3D" id="3.40.50.140">
    <property type="match status" value="1"/>
</dbReference>
<gene>
    <name evidence="15" type="ORF">CLV98_103173</name>
</gene>
<evidence type="ECO:0000256" key="4">
    <source>
        <dbReference type="ARBA" id="ARBA00022723"/>
    </source>
</evidence>
<dbReference type="InterPro" id="IPR000380">
    <property type="entry name" value="Topo_IA"/>
</dbReference>
<dbReference type="PROSITE" id="PS50880">
    <property type="entry name" value="TOPRIM"/>
    <property type="match status" value="1"/>
</dbReference>
<comment type="caution">
    <text evidence="15">The sequence shown here is derived from an EMBL/GenBank/DDBJ whole genome shotgun (WGS) entry which is preliminary data.</text>
</comment>
<evidence type="ECO:0000256" key="1">
    <source>
        <dbReference type="ARBA" id="ARBA00000213"/>
    </source>
</evidence>
<dbReference type="InterPro" id="IPR003602">
    <property type="entry name" value="Topo_IA_DNA-bd_dom"/>
</dbReference>
<evidence type="ECO:0000256" key="5">
    <source>
        <dbReference type="ARBA" id="ARBA00023029"/>
    </source>
</evidence>
<dbReference type="Pfam" id="PF01131">
    <property type="entry name" value="Topoisom_bac"/>
    <property type="match status" value="1"/>
</dbReference>
<feature type="domain" description="Topo IA-type catalytic" evidence="14">
    <location>
        <begin position="166"/>
        <end position="596"/>
    </location>
</feature>
<accession>A0A316AMK9</accession>
<sequence>MIEALSSISNCLSNHMKVCIAEKPSVAKDIASVIGAKQRKDGYYEGNGYQVTWTFGHFCTLKEPHDYTPQWKSWRLEDLPMIPPSFGIKLIDNSGVLKQFGIIEKLVQEADEVINCGDAGQEGELIQRWVLLKAKCTVPVKRLWISSLTEVAIKEGFEKLQEGSKFDNLYAAGSARAIGDWLLGMNATRLFTKKYGQNKAVLSIGRVQTPTLAIIAQRQKEINEFVIEEYWELKTIYRETEFTATIDRLKTFEKAEKGLAYLMEHPFEITDYEKKEGKEGNPKLYDLTALQVDSNKKYGYSAEDTLKYIQLLYEKKLVTYPRVDTTYLSEDLHPKMAGILQQLTPYRQYTEVILANPIPKLKAVFDDKKVTDHHAIIPTGVSPGALSLDEKRIYDMIVRRLLAAFYPECRVATTTVLGKVGQVEFKATGKQILEMGWRELYQHETATKKDAAEAEKVMPNFEIGESGPHEPRIHHGKTSPPKNYTEATLLRAMETAGKQVDDDEMRELLKDNGIGRPSTRANIIETLFRRKYIEKKKKNLVATQTGMDLIDTIQVELLKSAELTGLWEKKLRLIEKGEYALEDFKKELIDMVVNLTQEVKRTHGRIINVITEPTTTTDQGAGSAKKSPPKPEIDIETLHCPKCKDKLLKKGKTAFGCVNFQVCGFKIPYQLMGKTLTNKQVYDLLSKGKTTKIKGFQIPGSDHPVEGKLEMDGDFNINLA</sequence>
<evidence type="ECO:0000256" key="3">
    <source>
        <dbReference type="ARBA" id="ARBA00012891"/>
    </source>
</evidence>
<dbReference type="SMART" id="SM00436">
    <property type="entry name" value="TOP1Bc"/>
    <property type="match status" value="1"/>
</dbReference>
<keyword evidence="4" id="KW-0479">Metal-binding</keyword>
<keyword evidence="6" id="KW-0238">DNA-binding</keyword>
<dbReference type="GO" id="GO:0006265">
    <property type="term" value="P:DNA topological change"/>
    <property type="evidence" value="ECO:0007669"/>
    <property type="project" value="InterPro"/>
</dbReference>
<dbReference type="InterPro" id="IPR023405">
    <property type="entry name" value="Topo_IA_core_domain"/>
</dbReference>
<dbReference type="PANTHER" id="PTHR11390:SF21">
    <property type="entry name" value="DNA TOPOISOMERASE 3-ALPHA"/>
    <property type="match status" value="1"/>
</dbReference>
<keyword evidence="5" id="KW-0799">Topoisomerase</keyword>
<dbReference type="GO" id="GO:0003917">
    <property type="term" value="F:DNA topoisomerase type I (single strand cut, ATP-independent) activity"/>
    <property type="evidence" value="ECO:0007669"/>
    <property type="project" value="UniProtKB-EC"/>
</dbReference>
<keyword evidence="7 15" id="KW-0413">Isomerase</keyword>
<dbReference type="Gene3D" id="1.10.460.10">
    <property type="entry name" value="Topoisomerase I, domain 2"/>
    <property type="match status" value="1"/>
</dbReference>
<evidence type="ECO:0000313" key="15">
    <source>
        <dbReference type="EMBL" id="PWJ58806.1"/>
    </source>
</evidence>